<feature type="transmembrane region" description="Helical" evidence="6">
    <location>
        <begin position="184"/>
        <end position="203"/>
    </location>
</feature>
<dbReference type="KEGG" id="afx:JZ786_02140"/>
<gene>
    <name evidence="8" type="ORF">JZ786_02140</name>
</gene>
<feature type="transmembrane region" description="Helical" evidence="6">
    <location>
        <begin position="280"/>
        <end position="300"/>
    </location>
</feature>
<keyword evidence="2" id="KW-0813">Transport</keyword>
<reference evidence="8 9" key="1">
    <citation type="submission" date="2021-02" db="EMBL/GenBank/DDBJ databases">
        <title>Alicyclobacillus curvatus sp. nov. and Alicyclobacillus mengziensis sp. nov., two acidophilic bacteria isolated from acid mine drainage.</title>
        <authorList>
            <person name="Huang Y."/>
        </authorList>
    </citation>
    <scope>NUCLEOTIDE SEQUENCE [LARGE SCALE GENOMIC DNA]</scope>
    <source>
        <strain evidence="8 9">S30H14</strain>
    </source>
</reference>
<dbReference type="GO" id="GO:0008643">
    <property type="term" value="P:carbohydrate transport"/>
    <property type="evidence" value="ECO:0007669"/>
    <property type="project" value="InterPro"/>
</dbReference>
<dbReference type="GO" id="GO:0005886">
    <property type="term" value="C:plasma membrane"/>
    <property type="evidence" value="ECO:0007669"/>
    <property type="project" value="UniProtKB-SubCell"/>
</dbReference>
<feature type="transmembrane region" description="Helical" evidence="6">
    <location>
        <begin position="114"/>
        <end position="137"/>
    </location>
</feature>
<feature type="transmembrane region" description="Helical" evidence="6">
    <location>
        <begin position="158"/>
        <end position="178"/>
    </location>
</feature>
<organism evidence="8 9">
    <name type="scientific">Alicyclobacillus mengziensis</name>
    <dbReference type="NCBI Taxonomy" id="2931921"/>
    <lineage>
        <taxon>Bacteria</taxon>
        <taxon>Bacillati</taxon>
        <taxon>Bacillota</taxon>
        <taxon>Bacilli</taxon>
        <taxon>Bacillales</taxon>
        <taxon>Alicyclobacillaceae</taxon>
        <taxon>Alicyclobacillus</taxon>
    </lineage>
</organism>
<dbReference type="PANTHER" id="PTHR11328:SF24">
    <property type="entry name" value="MAJOR FACILITATOR SUPERFAMILY (MFS) PROFILE DOMAIN-CONTAINING PROTEIN"/>
    <property type="match status" value="1"/>
</dbReference>
<keyword evidence="3 6" id="KW-0812">Transmembrane</keyword>
<proteinExistence type="predicted"/>
<dbReference type="InterPro" id="IPR039672">
    <property type="entry name" value="MFS_2"/>
</dbReference>
<dbReference type="AlphaFoldDB" id="A0A9X7W017"/>
<keyword evidence="4 6" id="KW-1133">Transmembrane helix</keyword>
<keyword evidence="5 6" id="KW-0472">Membrane</keyword>
<evidence type="ECO:0000313" key="8">
    <source>
        <dbReference type="EMBL" id="QSO47864.1"/>
    </source>
</evidence>
<dbReference type="EMBL" id="CP071182">
    <property type="protein sequence ID" value="QSO47864.1"/>
    <property type="molecule type" value="Genomic_DNA"/>
</dbReference>
<dbReference type="GO" id="GO:0015293">
    <property type="term" value="F:symporter activity"/>
    <property type="evidence" value="ECO:0007669"/>
    <property type="project" value="InterPro"/>
</dbReference>
<evidence type="ECO:0000259" key="7">
    <source>
        <dbReference type="PROSITE" id="PS50850"/>
    </source>
</evidence>
<dbReference type="Proteomes" id="UP000663505">
    <property type="component" value="Chromosome"/>
</dbReference>
<feature type="transmembrane region" description="Helical" evidence="6">
    <location>
        <begin position="414"/>
        <end position="440"/>
    </location>
</feature>
<dbReference type="RefSeq" id="WP_206657207.1">
    <property type="nucleotide sequence ID" value="NZ_CP071182.1"/>
</dbReference>
<feature type="transmembrane region" description="Helical" evidence="6">
    <location>
        <begin position="375"/>
        <end position="402"/>
    </location>
</feature>
<evidence type="ECO:0000256" key="2">
    <source>
        <dbReference type="ARBA" id="ARBA00022448"/>
    </source>
</evidence>
<dbReference type="Gene3D" id="1.20.1250.20">
    <property type="entry name" value="MFS general substrate transporter like domains"/>
    <property type="match status" value="2"/>
</dbReference>
<dbReference type="InterPro" id="IPR036259">
    <property type="entry name" value="MFS_trans_sf"/>
</dbReference>
<protein>
    <submittedName>
        <fullName evidence="8">MFS transporter</fullName>
    </submittedName>
</protein>
<dbReference type="SUPFAM" id="SSF103473">
    <property type="entry name" value="MFS general substrate transporter"/>
    <property type="match status" value="1"/>
</dbReference>
<dbReference type="PANTHER" id="PTHR11328">
    <property type="entry name" value="MAJOR FACILITATOR SUPERFAMILY DOMAIN-CONTAINING PROTEIN"/>
    <property type="match status" value="1"/>
</dbReference>
<feature type="transmembrane region" description="Helical" evidence="6">
    <location>
        <begin position="87"/>
        <end position="108"/>
    </location>
</feature>
<evidence type="ECO:0000256" key="3">
    <source>
        <dbReference type="ARBA" id="ARBA00022692"/>
    </source>
</evidence>
<feature type="domain" description="Major facilitator superfamily (MFS) profile" evidence="7">
    <location>
        <begin position="1"/>
        <end position="442"/>
    </location>
</feature>
<feature type="transmembrane region" description="Helical" evidence="6">
    <location>
        <begin position="307"/>
        <end position="326"/>
    </location>
</feature>
<dbReference type="PROSITE" id="PS50850">
    <property type="entry name" value="MFS"/>
    <property type="match status" value="1"/>
</dbReference>
<sequence length="462" mass="51077">MARGRVIEQSGKATTGKIISYTSGSIAANLVSLAFGTYVQFYYTDVLKGNTEWIGLAVTIQAVYATLLYPFLGYLSDRTHSRWGRRVPFIVYGAVPLGVAFMLVWLAPIPPSRVLLFTAYFFVTSILYDTLFNLTMVNWSALFPELFQSSKERAYASAWKQMFGIVGLVAGLALPRMIASAIGWPLMGALFGILCIATLLTTIPSMELKRRRQEQLARMAVADANMYMPVRQALKYTLVNRSFMTFVGMRFFVQLGFTLLTADLSFYAKYNLGISGTQQSILLLGTLVVALPLVYVWGVIVPKLGAFGSEVLAITLFGLALIPFIFAKTYVAALVAGLLIGIGLSGILMLTDVLISDVIDADHIATHHRREGMFYSIHGLILSLNTPVQALLTTLVLVLTGYTHSGRQPASALFGFRFLITFLPMLSLIIGLLFFIFYPLRKRQVAQNQKQLLTLEATQHSH</sequence>
<keyword evidence="9" id="KW-1185">Reference proteome</keyword>
<dbReference type="InterPro" id="IPR020846">
    <property type="entry name" value="MFS_dom"/>
</dbReference>
<evidence type="ECO:0000313" key="9">
    <source>
        <dbReference type="Proteomes" id="UP000663505"/>
    </source>
</evidence>
<evidence type="ECO:0000256" key="6">
    <source>
        <dbReference type="SAM" id="Phobius"/>
    </source>
</evidence>
<dbReference type="Pfam" id="PF13347">
    <property type="entry name" value="MFS_2"/>
    <property type="match status" value="1"/>
</dbReference>
<comment type="subcellular location">
    <subcellularLocation>
        <location evidence="1">Cell membrane</location>
        <topology evidence="1">Multi-pass membrane protein</topology>
    </subcellularLocation>
</comment>
<name>A0A9X7W017_9BACL</name>
<feature type="transmembrane region" description="Helical" evidence="6">
    <location>
        <begin position="53"/>
        <end position="75"/>
    </location>
</feature>
<feature type="transmembrane region" description="Helical" evidence="6">
    <location>
        <begin position="21"/>
        <end position="41"/>
    </location>
</feature>
<feature type="transmembrane region" description="Helical" evidence="6">
    <location>
        <begin position="332"/>
        <end position="355"/>
    </location>
</feature>
<feature type="transmembrane region" description="Helical" evidence="6">
    <location>
        <begin position="251"/>
        <end position="268"/>
    </location>
</feature>
<evidence type="ECO:0000256" key="5">
    <source>
        <dbReference type="ARBA" id="ARBA00023136"/>
    </source>
</evidence>
<evidence type="ECO:0000256" key="4">
    <source>
        <dbReference type="ARBA" id="ARBA00022989"/>
    </source>
</evidence>
<accession>A0A9X7W017</accession>
<evidence type="ECO:0000256" key="1">
    <source>
        <dbReference type="ARBA" id="ARBA00004651"/>
    </source>
</evidence>